<evidence type="ECO:0000259" key="1">
    <source>
        <dbReference type="Pfam" id="PF01927"/>
    </source>
</evidence>
<feature type="domain" description="Ubiquitin Mut7-C" evidence="2">
    <location>
        <begin position="3"/>
        <end position="78"/>
    </location>
</feature>
<dbReference type="PANTHER" id="PTHR39081:SF1">
    <property type="entry name" value="MUT7-C RNASE DOMAIN-CONTAINING PROTEIN"/>
    <property type="match status" value="1"/>
</dbReference>
<dbReference type="KEGG" id="daf:Desaf_1095"/>
<dbReference type="EMBL" id="CP003221">
    <property type="protein sequence ID" value="EGJ49438.1"/>
    <property type="molecule type" value="Genomic_DNA"/>
</dbReference>
<dbReference type="eggNOG" id="COG1656">
    <property type="taxonomic scope" value="Bacteria"/>
</dbReference>
<reference evidence="3 4" key="1">
    <citation type="journal article" date="2011" name="J. Bacteriol.">
        <title>Genome sequence of the mercury-methylating and pleomorphic Desulfovibrio africanus Strain Walvis Bay.</title>
        <authorList>
            <person name="Brown S.D."/>
            <person name="Wall J.D."/>
            <person name="Kucken A.M."/>
            <person name="Gilmour C.C."/>
            <person name="Podar M."/>
            <person name="Brandt C.C."/>
            <person name="Teshima H."/>
            <person name="Detter J.C."/>
            <person name="Han C.S."/>
            <person name="Land M.L."/>
            <person name="Lucas S."/>
            <person name="Han J."/>
            <person name="Pennacchio L."/>
            <person name="Nolan M."/>
            <person name="Pitluck S."/>
            <person name="Woyke T."/>
            <person name="Goodwin L."/>
            <person name="Palumbo A.V."/>
            <person name="Elias D.A."/>
        </authorList>
    </citation>
    <scope>NUCLEOTIDE SEQUENCE [LARGE SCALE GENOMIC DNA]</scope>
    <source>
        <strain evidence="3 4">Walvis Bay</strain>
    </source>
</reference>
<accession>F3YX50</accession>
<dbReference type="SUPFAM" id="SSF54285">
    <property type="entry name" value="MoaD/ThiS"/>
    <property type="match status" value="1"/>
</dbReference>
<dbReference type="InterPro" id="IPR027798">
    <property type="entry name" value="Ub_Mut7C"/>
</dbReference>
<evidence type="ECO:0008006" key="5">
    <source>
        <dbReference type="Google" id="ProtNLM"/>
    </source>
</evidence>
<organism evidence="3 4">
    <name type="scientific">Desulfocurvibacter africanus subsp. africanus str. Walvis Bay</name>
    <dbReference type="NCBI Taxonomy" id="690850"/>
    <lineage>
        <taxon>Bacteria</taxon>
        <taxon>Pseudomonadati</taxon>
        <taxon>Thermodesulfobacteriota</taxon>
        <taxon>Desulfovibrionia</taxon>
        <taxon>Desulfovibrionales</taxon>
        <taxon>Desulfovibrionaceae</taxon>
        <taxon>Desulfocurvibacter</taxon>
    </lineage>
</organism>
<protein>
    <recommendedName>
        <fullName evidence="5">Twitching motility protein PilT</fullName>
    </recommendedName>
</protein>
<dbReference type="Pfam" id="PF14451">
    <property type="entry name" value="Ub-Mut7C"/>
    <property type="match status" value="1"/>
</dbReference>
<gene>
    <name evidence="3" type="ORF">Desaf_1095</name>
</gene>
<dbReference type="PANTHER" id="PTHR39081">
    <property type="entry name" value="MUT7-C DOMAIN-CONTAINING PROTEIN"/>
    <property type="match status" value="1"/>
</dbReference>
<dbReference type="HOGENOM" id="CLU_074576_0_0_7"/>
<dbReference type="AlphaFoldDB" id="F3YX50"/>
<evidence type="ECO:0000259" key="2">
    <source>
        <dbReference type="Pfam" id="PF14451"/>
    </source>
</evidence>
<evidence type="ECO:0000313" key="3">
    <source>
        <dbReference type="EMBL" id="EGJ49438.1"/>
    </source>
</evidence>
<dbReference type="RefSeq" id="WP_014259246.1">
    <property type="nucleotide sequence ID" value="NC_016629.1"/>
</dbReference>
<keyword evidence="4" id="KW-1185">Reference proteome</keyword>
<dbReference type="Proteomes" id="UP000007844">
    <property type="component" value="Chromosome"/>
</dbReference>
<proteinExistence type="predicted"/>
<feature type="domain" description="Mut7-C RNAse" evidence="1">
    <location>
        <begin position="96"/>
        <end position="238"/>
    </location>
</feature>
<name>F3YX50_DESAF</name>
<evidence type="ECO:0000313" key="4">
    <source>
        <dbReference type="Proteomes" id="UP000007844"/>
    </source>
</evidence>
<sequence length="258" mass="28657">MSAAIRFHGELAGLMGPAARAKGLAYPLDRRASIKDVVEALGVPHSEVYAIEANGRPVDFGYLLEDGAQVDVHPAKPPVDVTKATLLRPEPLPEARFVVDVNVGRLANLLRILGLDAAFDNAWDDENIADIAMSEGRIVLSRDRDLLKRAKVVHGRLVRAEHPEEQLREVLHLFGIQGPFAHFSRCLRCNTPLVSVDKQAILHQLLPKTIKYYDVFSMCPSCGRIYWAGSHYEKVSERLRGLGLGLGPEARKTDEERR</sequence>
<dbReference type="InterPro" id="IPR002782">
    <property type="entry name" value="Mut7-C_RNAse_dom"/>
</dbReference>
<dbReference type="InterPro" id="IPR016155">
    <property type="entry name" value="Mopterin_synth/thiamin_S_b"/>
</dbReference>
<dbReference type="STRING" id="690850.Desaf_1095"/>
<dbReference type="Pfam" id="PF01927">
    <property type="entry name" value="Mut7-C"/>
    <property type="match status" value="1"/>
</dbReference>